<dbReference type="RefSeq" id="WP_073556313.1">
    <property type="nucleotide sequence ID" value="NZ_MRCA01000009.1"/>
</dbReference>
<keyword evidence="3" id="KW-0418">Kinase</keyword>
<keyword evidence="1" id="KW-0472">Membrane</keyword>
<evidence type="ECO:0000256" key="1">
    <source>
        <dbReference type="SAM" id="Phobius"/>
    </source>
</evidence>
<name>A0A1U7GWX9_9CYAN</name>
<dbReference type="Proteomes" id="UP000186391">
    <property type="component" value="Unassembled WGS sequence"/>
</dbReference>
<dbReference type="PANTHER" id="PTHR36109">
    <property type="entry name" value="MEMBRANE PROTEIN-RELATED"/>
    <property type="match status" value="1"/>
</dbReference>
<dbReference type="GO" id="GO:0016301">
    <property type="term" value="F:kinase activity"/>
    <property type="evidence" value="ECO:0007669"/>
    <property type="project" value="UniProtKB-KW"/>
</dbReference>
<feature type="transmembrane region" description="Helical" evidence="1">
    <location>
        <begin position="110"/>
        <end position="132"/>
    </location>
</feature>
<keyword evidence="1" id="KW-1133">Transmembrane helix</keyword>
<protein>
    <submittedName>
        <fullName evidence="3">Histidine kinase</fullName>
    </submittedName>
</protein>
<reference evidence="3 4" key="1">
    <citation type="submission" date="2016-11" db="EMBL/GenBank/DDBJ databases">
        <title>Draft Genome Sequences of Nine Cyanobacterial Strains from Diverse Habitats.</title>
        <authorList>
            <person name="Zhu T."/>
            <person name="Hou S."/>
            <person name="Lu X."/>
            <person name="Hess W.R."/>
        </authorList>
    </citation>
    <scope>NUCLEOTIDE SEQUENCE [LARGE SCALE GENOMIC DNA]</scope>
    <source>
        <strain evidence="3 4">NIES-592</strain>
    </source>
</reference>
<feature type="domain" description="General stress protein 17M-like" evidence="2">
    <location>
        <begin position="10"/>
        <end position="75"/>
    </location>
</feature>
<feature type="transmembrane region" description="Helical" evidence="1">
    <location>
        <begin position="432"/>
        <end position="465"/>
    </location>
</feature>
<proteinExistence type="predicted"/>
<keyword evidence="3" id="KW-0808">Transferase</keyword>
<evidence type="ECO:0000313" key="4">
    <source>
        <dbReference type="Proteomes" id="UP000186391"/>
    </source>
</evidence>
<dbReference type="PANTHER" id="PTHR36109:SF2">
    <property type="entry name" value="MEMBRANE PROTEIN"/>
    <property type="match status" value="1"/>
</dbReference>
<dbReference type="InterPro" id="IPR025889">
    <property type="entry name" value="GSP17M-like_dom"/>
</dbReference>
<evidence type="ECO:0000313" key="3">
    <source>
        <dbReference type="EMBL" id="OKH12795.1"/>
    </source>
</evidence>
<dbReference type="AlphaFoldDB" id="A0A1U7GWX9"/>
<dbReference type="OrthoDB" id="462701at2"/>
<dbReference type="EMBL" id="MRCA01000009">
    <property type="protein sequence ID" value="OKH12795.1"/>
    <property type="molecule type" value="Genomic_DNA"/>
</dbReference>
<feature type="transmembrane region" description="Helical" evidence="1">
    <location>
        <begin position="403"/>
        <end position="426"/>
    </location>
</feature>
<sequence>MVVGIHRRAVGVFSHRRDAEAALHELRDAGFAMDRVSVVVRDADRNDQIAGAEVTEKVGNKADEGATAGAVSGGVLGGLTGLLVGLGTLAIPGIGPIMLAGAAATTLATTLAGAGIGAVAGGLLGALIGLGIPEERARVYNERVGRGHYLVIIDGTDDEIARAEAILRRRGIEEFEVYDIPVGTANYTATPSRDLGVTHKQAIGYFSRLEDAEAAINDLRAAGFPLSQISLIHRDWSRRDRFAGVTLRDRFDDAIHNLKLRLPDHRARFYNERFHNGDYVVVVSGTDADIQHAAAILNRHGIQQWEIFEPTATDYVATPRREVVSTPVSGYGATPLHRNRRAIGVFAHRRDAEAALMELRDSGFPMNQVSVIAKDSGDRLPGVNTGATTNVAAKTKADEGAKAGAATGGVLGGLGGLLVGLGALAIPGVGPVIAGGALATALATTVAGGAIGAAAGGLTGGLIGLGIPENRARLYSDRFNRGDYLVMIDGTDEQIHRAEAILKRRGIADFDIFDATDIDRMHHAAPVTDTSQTSYSPELRVEEPKVIIVDRRDETFK</sequence>
<accession>A0A1U7GWX9</accession>
<evidence type="ECO:0000259" key="2">
    <source>
        <dbReference type="Pfam" id="PF11181"/>
    </source>
</evidence>
<dbReference type="InterPro" id="IPR052948">
    <property type="entry name" value="Low_temp-induced_all0457"/>
</dbReference>
<gene>
    <name evidence="3" type="ORF">NIES592_16370</name>
</gene>
<dbReference type="Pfam" id="PF11181">
    <property type="entry name" value="YflT"/>
    <property type="match status" value="1"/>
</dbReference>
<keyword evidence="4" id="KW-1185">Reference proteome</keyword>
<keyword evidence="1" id="KW-0812">Transmembrane</keyword>
<organism evidence="3 4">
    <name type="scientific">Fischerella major NIES-592</name>
    <dbReference type="NCBI Taxonomy" id="210994"/>
    <lineage>
        <taxon>Bacteria</taxon>
        <taxon>Bacillati</taxon>
        <taxon>Cyanobacteriota</taxon>
        <taxon>Cyanophyceae</taxon>
        <taxon>Nostocales</taxon>
        <taxon>Hapalosiphonaceae</taxon>
        <taxon>Fischerella</taxon>
    </lineage>
</organism>
<comment type="caution">
    <text evidence="3">The sequence shown here is derived from an EMBL/GenBank/DDBJ whole genome shotgun (WGS) entry which is preliminary data.</text>
</comment>